<gene>
    <name evidence="2" type="ORF">MYCIT1_LOCUS21132</name>
</gene>
<organism evidence="2 3">
    <name type="scientific">Mycena citricolor</name>
    <dbReference type="NCBI Taxonomy" id="2018698"/>
    <lineage>
        <taxon>Eukaryota</taxon>
        <taxon>Fungi</taxon>
        <taxon>Dikarya</taxon>
        <taxon>Basidiomycota</taxon>
        <taxon>Agaricomycotina</taxon>
        <taxon>Agaricomycetes</taxon>
        <taxon>Agaricomycetidae</taxon>
        <taxon>Agaricales</taxon>
        <taxon>Marasmiineae</taxon>
        <taxon>Mycenaceae</taxon>
        <taxon>Mycena</taxon>
    </lineage>
</organism>
<feature type="chain" id="PRO_5042276222" evidence="1">
    <location>
        <begin position="22"/>
        <end position="180"/>
    </location>
</feature>
<dbReference type="EMBL" id="CAVNYO010000401">
    <property type="protein sequence ID" value="CAK5274140.1"/>
    <property type="molecule type" value="Genomic_DNA"/>
</dbReference>
<evidence type="ECO:0000313" key="3">
    <source>
        <dbReference type="Proteomes" id="UP001295794"/>
    </source>
</evidence>
<dbReference type="AlphaFoldDB" id="A0AAD2HFB1"/>
<name>A0AAD2HFB1_9AGAR</name>
<keyword evidence="3" id="KW-1185">Reference proteome</keyword>
<evidence type="ECO:0000313" key="2">
    <source>
        <dbReference type="EMBL" id="CAK5274140.1"/>
    </source>
</evidence>
<keyword evidence="1" id="KW-0732">Signal</keyword>
<comment type="caution">
    <text evidence="2">The sequence shown here is derived from an EMBL/GenBank/DDBJ whole genome shotgun (WGS) entry which is preliminary data.</text>
</comment>
<feature type="signal peptide" evidence="1">
    <location>
        <begin position="1"/>
        <end position="21"/>
    </location>
</feature>
<protein>
    <submittedName>
        <fullName evidence="2">Uncharacterized protein</fullName>
    </submittedName>
</protein>
<proteinExistence type="predicted"/>
<reference evidence="2" key="1">
    <citation type="submission" date="2023-11" db="EMBL/GenBank/DDBJ databases">
        <authorList>
            <person name="De Vega J J."/>
            <person name="De Vega J J."/>
        </authorList>
    </citation>
    <scope>NUCLEOTIDE SEQUENCE</scope>
</reference>
<dbReference type="Proteomes" id="UP001295794">
    <property type="component" value="Unassembled WGS sequence"/>
</dbReference>
<evidence type="ECO:0000256" key="1">
    <source>
        <dbReference type="SAM" id="SignalP"/>
    </source>
</evidence>
<accession>A0AAD2HFB1</accession>
<sequence>MAVKTHSWVSLWFLVTAPVVAWDIGYCFMRHAPRSMIGGDFALDLEALCAYQNVDLVYASWAALERGGWVHQCQTPMIGFAAATMTLSKTVLYWAQEYYCNYCAVGHKLHQRPDPALDHPQRVSLLGPIRSAPRCPSFASGCGSSSPRVIVWRLGKDIAGQLTLAHNVAVKSASGKKQVN</sequence>